<organism evidence="7 8">
    <name type="scientific">Flavobacterium macacae</name>
    <dbReference type="NCBI Taxonomy" id="2488993"/>
    <lineage>
        <taxon>Bacteria</taxon>
        <taxon>Pseudomonadati</taxon>
        <taxon>Bacteroidota</taxon>
        <taxon>Flavobacteriia</taxon>
        <taxon>Flavobacteriales</taxon>
        <taxon>Flavobacteriaceae</taxon>
        <taxon>Flavobacterium</taxon>
    </lineage>
</organism>
<accession>A0A3P3W6J4</accession>
<dbReference type="GO" id="GO:0034599">
    <property type="term" value="P:cellular response to oxidative stress"/>
    <property type="evidence" value="ECO:0007669"/>
    <property type="project" value="TreeGrafter"/>
</dbReference>
<evidence type="ECO:0000256" key="5">
    <source>
        <dbReference type="SAM" id="Phobius"/>
    </source>
</evidence>
<evidence type="ECO:0000313" key="8">
    <source>
        <dbReference type="Proteomes" id="UP000271937"/>
    </source>
</evidence>
<gene>
    <name evidence="4 7" type="primary">msrA</name>
    <name evidence="7" type="ORF">EG849_09960</name>
</gene>
<keyword evidence="5" id="KW-0812">Transmembrane</keyword>
<dbReference type="NCBIfam" id="TIGR00401">
    <property type="entry name" value="msrA"/>
    <property type="match status" value="1"/>
</dbReference>
<evidence type="ECO:0000313" key="7">
    <source>
        <dbReference type="EMBL" id="RRJ90792.1"/>
    </source>
</evidence>
<evidence type="ECO:0000256" key="1">
    <source>
        <dbReference type="ARBA" id="ARBA00023002"/>
    </source>
</evidence>
<keyword evidence="1 4" id="KW-0560">Oxidoreductase</keyword>
<dbReference type="EC" id="1.8.4.11" evidence="4"/>
<evidence type="ECO:0000256" key="3">
    <source>
        <dbReference type="ARBA" id="ARBA00048782"/>
    </source>
</evidence>
<dbReference type="PANTHER" id="PTHR42799">
    <property type="entry name" value="MITOCHONDRIAL PEPTIDE METHIONINE SULFOXIDE REDUCTASE"/>
    <property type="match status" value="1"/>
</dbReference>
<evidence type="ECO:0000256" key="4">
    <source>
        <dbReference type="HAMAP-Rule" id="MF_01401"/>
    </source>
</evidence>
<dbReference type="GO" id="GO:0005737">
    <property type="term" value="C:cytoplasm"/>
    <property type="evidence" value="ECO:0007669"/>
    <property type="project" value="TreeGrafter"/>
</dbReference>
<dbReference type="Pfam" id="PF01625">
    <property type="entry name" value="PMSR"/>
    <property type="match status" value="1"/>
</dbReference>
<dbReference type="SUPFAM" id="SSF55068">
    <property type="entry name" value="Peptide methionine sulfoxide reductase"/>
    <property type="match status" value="1"/>
</dbReference>
<dbReference type="GO" id="GO:0008113">
    <property type="term" value="F:peptide-methionine (S)-S-oxide reductase activity"/>
    <property type="evidence" value="ECO:0007669"/>
    <property type="project" value="UniProtKB-UniRule"/>
</dbReference>
<comment type="similarity">
    <text evidence="4">Belongs to the MsrA Met sulfoxide reductase family.</text>
</comment>
<evidence type="ECO:0000256" key="2">
    <source>
        <dbReference type="ARBA" id="ARBA00047806"/>
    </source>
</evidence>
<comment type="caution">
    <text evidence="7">The sequence shown here is derived from an EMBL/GenBank/DDBJ whole genome shotgun (WGS) entry which is preliminary data.</text>
</comment>
<dbReference type="AlphaFoldDB" id="A0A3P3W6J4"/>
<dbReference type="InterPro" id="IPR050162">
    <property type="entry name" value="MsrA_MetSO_reductase"/>
</dbReference>
<dbReference type="HAMAP" id="MF_01401">
    <property type="entry name" value="MsrA"/>
    <property type="match status" value="1"/>
</dbReference>
<keyword evidence="8" id="KW-1185">Reference proteome</keyword>
<feature type="domain" description="Peptide methionine sulphoxide reductase MsrA" evidence="6">
    <location>
        <begin position="96"/>
        <end position="245"/>
    </location>
</feature>
<sequence length="261" mass="29477">MSKVRLRARSATCSNGSDMTLLIRNSSGLQNQFSSNLFNRKKMKQNKYMKSAKIILSAFMLVVGISSCINSTGNKSLSEKLTVADNQEKKDSTSIIYFAGGCFWGTEHFFKQVEGVTATEVGFANGHSENPSYQDVIRKETGYAETVKVTYDPKKVELDLLLDLYFLTIDPTSLNKQGNDRGDQYRTGIYYTSEQQLPFINERIKSESLKHSNPVVVEVTPIKKYFKAEDYHQDYLENNPGGYCHINPALFKVAKDANKKK</sequence>
<dbReference type="PANTHER" id="PTHR42799:SF2">
    <property type="entry name" value="MITOCHONDRIAL PEPTIDE METHIONINE SULFOXIDE REDUCTASE"/>
    <property type="match status" value="1"/>
</dbReference>
<keyword evidence="5" id="KW-0472">Membrane</keyword>
<dbReference type="InterPro" id="IPR036509">
    <property type="entry name" value="Met_Sox_Rdtase_MsrA_sf"/>
</dbReference>
<dbReference type="EMBL" id="RQVR01000010">
    <property type="protein sequence ID" value="RRJ90792.1"/>
    <property type="molecule type" value="Genomic_DNA"/>
</dbReference>
<keyword evidence="5" id="KW-1133">Transmembrane helix</keyword>
<dbReference type="InterPro" id="IPR002569">
    <property type="entry name" value="Met_Sox_Rdtase_MsrA_dom"/>
</dbReference>
<evidence type="ECO:0000259" key="6">
    <source>
        <dbReference type="Pfam" id="PF01625"/>
    </source>
</evidence>
<comment type="catalytic activity">
    <reaction evidence="3 4">
        <text>[thioredoxin]-disulfide + L-methionine + H2O = L-methionine (S)-S-oxide + [thioredoxin]-dithiol</text>
        <dbReference type="Rhea" id="RHEA:19993"/>
        <dbReference type="Rhea" id="RHEA-COMP:10698"/>
        <dbReference type="Rhea" id="RHEA-COMP:10700"/>
        <dbReference type="ChEBI" id="CHEBI:15377"/>
        <dbReference type="ChEBI" id="CHEBI:29950"/>
        <dbReference type="ChEBI" id="CHEBI:50058"/>
        <dbReference type="ChEBI" id="CHEBI:57844"/>
        <dbReference type="ChEBI" id="CHEBI:58772"/>
        <dbReference type="EC" id="1.8.4.11"/>
    </reaction>
</comment>
<protein>
    <recommendedName>
        <fullName evidence="4">Peptide methionine sulfoxide reductase MsrA</fullName>
        <shortName evidence="4">Protein-methionine-S-oxide reductase</shortName>
        <ecNumber evidence="4">1.8.4.11</ecNumber>
    </recommendedName>
    <alternativeName>
        <fullName evidence="4">Peptide-methionine (S)-S-oxide reductase</fullName>
        <shortName evidence="4">Peptide Met(O) reductase</shortName>
    </alternativeName>
</protein>
<proteinExistence type="inferred from homology"/>
<feature type="transmembrane region" description="Helical" evidence="5">
    <location>
        <begin position="51"/>
        <end position="72"/>
    </location>
</feature>
<comment type="catalytic activity">
    <reaction evidence="2 4">
        <text>L-methionyl-[protein] + [thioredoxin]-disulfide + H2O = L-methionyl-(S)-S-oxide-[protein] + [thioredoxin]-dithiol</text>
        <dbReference type="Rhea" id="RHEA:14217"/>
        <dbReference type="Rhea" id="RHEA-COMP:10698"/>
        <dbReference type="Rhea" id="RHEA-COMP:10700"/>
        <dbReference type="Rhea" id="RHEA-COMP:12313"/>
        <dbReference type="Rhea" id="RHEA-COMP:12315"/>
        <dbReference type="ChEBI" id="CHEBI:15377"/>
        <dbReference type="ChEBI" id="CHEBI:16044"/>
        <dbReference type="ChEBI" id="CHEBI:29950"/>
        <dbReference type="ChEBI" id="CHEBI:44120"/>
        <dbReference type="ChEBI" id="CHEBI:50058"/>
        <dbReference type="EC" id="1.8.4.11"/>
    </reaction>
</comment>
<feature type="active site" evidence="4">
    <location>
        <position position="102"/>
    </location>
</feature>
<name>A0A3P3W6J4_9FLAO</name>
<dbReference type="Gene3D" id="3.30.1060.10">
    <property type="entry name" value="Peptide methionine sulphoxide reductase MsrA"/>
    <property type="match status" value="1"/>
</dbReference>
<dbReference type="Proteomes" id="UP000271937">
    <property type="component" value="Unassembled WGS sequence"/>
</dbReference>
<reference evidence="7 8" key="1">
    <citation type="submission" date="2018-11" db="EMBL/GenBank/DDBJ databases">
        <title>Flavobacterium sp. nov., YIM 102600 draft genome.</title>
        <authorList>
            <person name="Li G."/>
            <person name="Jiang Y."/>
        </authorList>
    </citation>
    <scope>NUCLEOTIDE SEQUENCE [LARGE SCALE GENOMIC DNA]</scope>
    <source>
        <strain evidence="7 8">YIM 102600</strain>
    </source>
</reference>
<comment type="function">
    <text evidence="4">Has an important function as a repair enzyme for proteins that have been inactivated by oxidation. Catalyzes the reversible oxidation-reduction of methionine sulfoxide in proteins to methionine.</text>
</comment>
<dbReference type="GO" id="GO:0033744">
    <property type="term" value="F:L-methionine:thioredoxin-disulfide S-oxidoreductase activity"/>
    <property type="evidence" value="ECO:0007669"/>
    <property type="project" value="RHEA"/>
</dbReference>